<reference evidence="1 2" key="1">
    <citation type="submission" date="2016-07" db="EMBL/GenBank/DDBJ databases">
        <title>Pervasive Adenine N6-methylation of Active Genes in Fungi.</title>
        <authorList>
            <consortium name="DOE Joint Genome Institute"/>
            <person name="Mondo S.J."/>
            <person name="Dannebaum R.O."/>
            <person name="Kuo R.C."/>
            <person name="Labutti K."/>
            <person name="Haridas S."/>
            <person name="Kuo A."/>
            <person name="Salamov A."/>
            <person name="Ahrendt S.R."/>
            <person name="Lipzen A."/>
            <person name="Sullivan W."/>
            <person name="Andreopoulos W.B."/>
            <person name="Clum A."/>
            <person name="Lindquist E."/>
            <person name="Daum C."/>
            <person name="Ramamoorthy G.K."/>
            <person name="Gryganskyi A."/>
            <person name="Culley D."/>
            <person name="Magnuson J.K."/>
            <person name="James T.Y."/>
            <person name="O'Malley M.A."/>
            <person name="Stajich J.E."/>
            <person name="Spatafora J.W."/>
            <person name="Visel A."/>
            <person name="Grigoriev I.V."/>
        </authorList>
    </citation>
    <scope>NUCLEOTIDE SEQUENCE [LARGE SCALE GENOMIC DNA]</scope>
    <source>
        <strain evidence="1 2">12-1054</strain>
    </source>
</reference>
<comment type="caution">
    <text evidence="1">The sequence shown here is derived from an EMBL/GenBank/DDBJ whole genome shotgun (WGS) entry which is preliminary data.</text>
</comment>
<proteinExistence type="predicted"/>
<evidence type="ECO:0000313" key="1">
    <source>
        <dbReference type="EMBL" id="ORY84873.1"/>
    </source>
</evidence>
<sequence length="105" mass="12054">MNPYCHVIAQQQGFSKLSLVDLMYLAGESKRRPAAWGPEDHRLILGPPTRLGWIQKPGPPLAHHWSTAHQPARCTRQTLVKVRLILWADETPRRLRLFHGHDVHS</sequence>
<protein>
    <submittedName>
        <fullName evidence="1">Uncharacterized protein</fullName>
    </submittedName>
</protein>
<dbReference type="Proteomes" id="UP000193685">
    <property type="component" value="Unassembled WGS sequence"/>
</dbReference>
<keyword evidence="2" id="KW-1185">Reference proteome</keyword>
<evidence type="ECO:0000313" key="2">
    <source>
        <dbReference type="Proteomes" id="UP000193685"/>
    </source>
</evidence>
<dbReference type="GeneID" id="63783249"/>
<dbReference type="AlphaFoldDB" id="A0A1Y2FLN1"/>
<gene>
    <name evidence="1" type="ORF">BCR37DRAFT_253788</name>
</gene>
<dbReference type="EMBL" id="MCFI01000005">
    <property type="protein sequence ID" value="ORY84873.1"/>
    <property type="molecule type" value="Genomic_DNA"/>
</dbReference>
<accession>A0A1Y2FLN1</accession>
<dbReference type="RefSeq" id="XP_040726656.1">
    <property type="nucleotide sequence ID" value="XM_040866650.1"/>
</dbReference>
<name>A0A1Y2FLN1_PROLT</name>
<organism evidence="1 2">
    <name type="scientific">Protomyces lactucae-debilis</name>
    <dbReference type="NCBI Taxonomy" id="2754530"/>
    <lineage>
        <taxon>Eukaryota</taxon>
        <taxon>Fungi</taxon>
        <taxon>Dikarya</taxon>
        <taxon>Ascomycota</taxon>
        <taxon>Taphrinomycotina</taxon>
        <taxon>Taphrinomycetes</taxon>
        <taxon>Taphrinales</taxon>
        <taxon>Protomycetaceae</taxon>
        <taxon>Protomyces</taxon>
    </lineage>
</organism>